<keyword evidence="1" id="KW-0812">Transmembrane</keyword>
<feature type="transmembrane region" description="Helical" evidence="1">
    <location>
        <begin position="490"/>
        <end position="513"/>
    </location>
</feature>
<evidence type="ECO:0000259" key="2">
    <source>
        <dbReference type="Pfam" id="PF06985"/>
    </source>
</evidence>
<dbReference type="Proteomes" id="UP000243797">
    <property type="component" value="Unassembled WGS sequence"/>
</dbReference>
<dbReference type="STRING" id="2082308.A0A2K1QYX9"/>
<feature type="domain" description="Heterokaryon incompatibility" evidence="2">
    <location>
        <begin position="26"/>
        <end position="72"/>
    </location>
</feature>
<dbReference type="AlphaFoldDB" id="A0A2K1QYX9"/>
<accession>A0A2K1QYX9</accession>
<feature type="transmembrane region" description="Helical" evidence="1">
    <location>
        <begin position="520"/>
        <end position="546"/>
    </location>
</feature>
<keyword evidence="4" id="KW-1185">Reference proteome</keyword>
<evidence type="ECO:0000313" key="4">
    <source>
        <dbReference type="Proteomes" id="UP000243797"/>
    </source>
</evidence>
<keyword evidence="1" id="KW-1133">Transmembrane helix</keyword>
<dbReference type="Pfam" id="PF06985">
    <property type="entry name" value="HET"/>
    <property type="match status" value="1"/>
</dbReference>
<gene>
    <name evidence="3" type="ORF">CAC42_5687</name>
</gene>
<dbReference type="OrthoDB" id="2426273at2759"/>
<evidence type="ECO:0000313" key="3">
    <source>
        <dbReference type="EMBL" id="PNS20237.1"/>
    </source>
</evidence>
<organism evidence="3 4">
    <name type="scientific">Sphaceloma murrayae</name>
    <dbReference type="NCBI Taxonomy" id="2082308"/>
    <lineage>
        <taxon>Eukaryota</taxon>
        <taxon>Fungi</taxon>
        <taxon>Dikarya</taxon>
        <taxon>Ascomycota</taxon>
        <taxon>Pezizomycotina</taxon>
        <taxon>Dothideomycetes</taxon>
        <taxon>Dothideomycetidae</taxon>
        <taxon>Myriangiales</taxon>
        <taxon>Elsinoaceae</taxon>
        <taxon>Sphaceloma</taxon>
    </lineage>
</organism>
<reference evidence="3 4" key="1">
    <citation type="submission" date="2017-06" db="EMBL/GenBank/DDBJ databases">
        <title>Draft genome sequence of a variant of Elsinoe murrayae.</title>
        <authorList>
            <person name="Cheng Q."/>
        </authorList>
    </citation>
    <scope>NUCLEOTIDE SEQUENCE [LARGE SCALE GENOMIC DNA]</scope>
    <source>
        <strain evidence="3 4">CQ-2017a</strain>
    </source>
</reference>
<dbReference type="PANTHER" id="PTHR39596">
    <property type="match status" value="1"/>
</dbReference>
<dbReference type="InterPro" id="IPR010730">
    <property type="entry name" value="HET"/>
</dbReference>
<keyword evidence="1" id="KW-0472">Membrane</keyword>
<comment type="caution">
    <text evidence="3">The sequence shown here is derived from an EMBL/GenBank/DDBJ whole genome shotgun (WGS) entry which is preliminary data.</text>
</comment>
<evidence type="ECO:0000256" key="1">
    <source>
        <dbReference type="SAM" id="Phobius"/>
    </source>
</evidence>
<name>A0A2K1QYX9_9PEZI</name>
<dbReference type="InParanoid" id="A0A2K1QYX9"/>
<proteinExistence type="predicted"/>
<dbReference type="PANTHER" id="PTHR39596:SF2">
    <property type="entry name" value="HET DOMAIN PROTEIN (AFU_ORTHOLOGUE AFUA_1G17550)-RELATED"/>
    <property type="match status" value="1"/>
</dbReference>
<dbReference type="EMBL" id="NKHZ01000025">
    <property type="protein sequence ID" value="PNS20237.1"/>
    <property type="molecule type" value="Genomic_DNA"/>
</dbReference>
<sequence length="640" mass="72310">MPASYNPSQFEIFGKKIDWPRQSFLSARSDEYPLFWIDALCVPVSEAHSEVRQLAINQMASIYAGAEQVLVLDAALQNFRAASASASEILAAIIKSNWMTRAWTLQEGSLGREIVFQFADMAIDPINTWSWGGPRDPYSDQLWRFPPREDILEDWIYRSMYNILWDKTRQNWKHSLWKQGNVRRLGSGTHLHALEARYLGAFKRIIVEKHKPSHKPLEGHFESLDTEASRCEQLITVWNEMIHRSTTKPEDIHTIVANLLDFHVKQVQQIGVEASSDKGPNVAAQRQADRMRGILLNFQTLPLSMLLHKGSSLQPLGFSWIESVPATSLAHPKDKMHLSTNNISIYADDLQNHEIRLYSAMEWHSAGIEDAKMGDFSPFDTTRPLQKAAGELGAVFAFVLSDTSLSGALIHISGFTRSQSIKEPALIEYRLHGKYRGAVSLASASHVAIDDVEKRLPTKWILELSDMGIPSTKVTLPRRPSPLIFNRGGAAQAVALFGFMCPALTFCFTFAALQARQERGLTAVTAALMITWLSLQFGALGGYMIFSMFGVPIAHRSWLRSFDDDWVPEKAGRGWIAWLELSERSLLNTPIVDVWAGFKSAILRWLWRHRSTSGDVELALEDENHRFIRRFNLKDLGDHS</sequence>
<protein>
    <recommendedName>
        <fullName evidence="2">Heterokaryon incompatibility domain-containing protein</fullName>
    </recommendedName>
</protein>